<organism evidence="1 2">
    <name type="scientific">Auriscalpium vulgare</name>
    <dbReference type="NCBI Taxonomy" id="40419"/>
    <lineage>
        <taxon>Eukaryota</taxon>
        <taxon>Fungi</taxon>
        <taxon>Dikarya</taxon>
        <taxon>Basidiomycota</taxon>
        <taxon>Agaricomycotina</taxon>
        <taxon>Agaricomycetes</taxon>
        <taxon>Russulales</taxon>
        <taxon>Auriscalpiaceae</taxon>
        <taxon>Auriscalpium</taxon>
    </lineage>
</organism>
<sequence length="83" mass="8830">MFNNISTIFFVLYTALGFVLPTLFTLLVDVLAVTAPVLAVARDTVLGLASYAHGVHAKPKKLSIGDVGTLLVSDLRARCQLDG</sequence>
<name>A0ACB8RVE6_9AGAM</name>
<reference evidence="1" key="1">
    <citation type="submission" date="2021-02" db="EMBL/GenBank/DDBJ databases">
        <authorList>
            <consortium name="DOE Joint Genome Institute"/>
            <person name="Ahrendt S."/>
            <person name="Looney B.P."/>
            <person name="Miyauchi S."/>
            <person name="Morin E."/>
            <person name="Drula E."/>
            <person name="Courty P.E."/>
            <person name="Chicoki N."/>
            <person name="Fauchery L."/>
            <person name="Kohler A."/>
            <person name="Kuo A."/>
            <person name="Labutti K."/>
            <person name="Pangilinan J."/>
            <person name="Lipzen A."/>
            <person name="Riley R."/>
            <person name="Andreopoulos W."/>
            <person name="He G."/>
            <person name="Johnson J."/>
            <person name="Barry K.W."/>
            <person name="Grigoriev I.V."/>
            <person name="Nagy L."/>
            <person name="Hibbett D."/>
            <person name="Henrissat B."/>
            <person name="Matheny P.B."/>
            <person name="Labbe J."/>
            <person name="Martin F."/>
        </authorList>
    </citation>
    <scope>NUCLEOTIDE SEQUENCE</scope>
    <source>
        <strain evidence="1">FP105234-sp</strain>
    </source>
</reference>
<gene>
    <name evidence="1" type="ORF">FA95DRAFT_1558582</name>
</gene>
<evidence type="ECO:0000313" key="2">
    <source>
        <dbReference type="Proteomes" id="UP000814033"/>
    </source>
</evidence>
<evidence type="ECO:0000313" key="1">
    <source>
        <dbReference type="EMBL" id="KAI0047920.1"/>
    </source>
</evidence>
<dbReference type="EMBL" id="MU275895">
    <property type="protein sequence ID" value="KAI0047920.1"/>
    <property type="molecule type" value="Genomic_DNA"/>
</dbReference>
<keyword evidence="2" id="KW-1185">Reference proteome</keyword>
<accession>A0ACB8RVE6</accession>
<comment type="caution">
    <text evidence="1">The sequence shown here is derived from an EMBL/GenBank/DDBJ whole genome shotgun (WGS) entry which is preliminary data.</text>
</comment>
<protein>
    <submittedName>
        <fullName evidence="1">Uncharacterized protein</fullName>
    </submittedName>
</protein>
<proteinExistence type="predicted"/>
<dbReference type="Proteomes" id="UP000814033">
    <property type="component" value="Unassembled WGS sequence"/>
</dbReference>
<reference evidence="1" key="2">
    <citation type="journal article" date="2022" name="New Phytol.">
        <title>Evolutionary transition to the ectomycorrhizal habit in the genomes of a hyperdiverse lineage of mushroom-forming fungi.</title>
        <authorList>
            <person name="Looney B."/>
            <person name="Miyauchi S."/>
            <person name="Morin E."/>
            <person name="Drula E."/>
            <person name="Courty P.E."/>
            <person name="Kohler A."/>
            <person name="Kuo A."/>
            <person name="LaButti K."/>
            <person name="Pangilinan J."/>
            <person name="Lipzen A."/>
            <person name="Riley R."/>
            <person name="Andreopoulos W."/>
            <person name="He G."/>
            <person name="Johnson J."/>
            <person name="Nolan M."/>
            <person name="Tritt A."/>
            <person name="Barry K.W."/>
            <person name="Grigoriev I.V."/>
            <person name="Nagy L.G."/>
            <person name="Hibbett D."/>
            <person name="Henrissat B."/>
            <person name="Matheny P.B."/>
            <person name="Labbe J."/>
            <person name="Martin F.M."/>
        </authorList>
    </citation>
    <scope>NUCLEOTIDE SEQUENCE</scope>
    <source>
        <strain evidence="1">FP105234-sp</strain>
    </source>
</reference>